<accession>A7ZLW4</accession>
<organism evidence="1 2">
    <name type="scientific">Escherichia coli O139:H28 (strain E24377A / ETEC)</name>
    <dbReference type="NCBI Taxonomy" id="331111"/>
    <lineage>
        <taxon>Bacteria</taxon>
        <taxon>Pseudomonadati</taxon>
        <taxon>Pseudomonadota</taxon>
        <taxon>Gammaproteobacteria</taxon>
        <taxon>Enterobacterales</taxon>
        <taxon>Enterobacteriaceae</taxon>
        <taxon>Escherichia</taxon>
    </lineage>
</organism>
<dbReference type="AlphaFoldDB" id="A7ZLW4"/>
<keyword evidence="2" id="KW-1185">Reference proteome</keyword>
<evidence type="ECO:0000313" key="1">
    <source>
        <dbReference type="EMBL" id="ABV19165.1"/>
    </source>
</evidence>
<reference evidence="2" key="1">
    <citation type="journal article" date="2008" name="J. Bacteriol.">
        <title>The pangenome structure of Escherichia coli: comparative genomic analysis of E. coli commensal and pathogenic isolates.</title>
        <authorList>
            <person name="Rasko D.A."/>
            <person name="Rosovitz M.J."/>
            <person name="Myers G.S."/>
            <person name="Mongodin E.F."/>
            <person name="Fricke W.F."/>
            <person name="Gajer P."/>
            <person name="Crabtree J."/>
            <person name="Sebaihia M."/>
            <person name="Thomson N.R."/>
            <person name="Chaudhuri R."/>
            <person name="Henderson I.R."/>
            <person name="Sperandio V."/>
            <person name="Ravel J."/>
        </authorList>
    </citation>
    <scope>NUCLEOTIDE SEQUENCE [LARGE SCALE GENOMIC DNA]</scope>
    <source>
        <strain evidence="2">E24377A / ETEC</strain>
    </source>
</reference>
<gene>
    <name evidence="1" type="ordered locus">EcE24377A_1707</name>
</gene>
<name>A7ZLW4_ECO24</name>
<dbReference type="HOGENOM" id="CLU_187674_1_0_6"/>
<dbReference type="KEGG" id="ecw:EcE24377A_1707"/>
<dbReference type="Proteomes" id="UP000001122">
    <property type="component" value="Chromosome"/>
</dbReference>
<sequence>MMKKETKRGDTTVRINENRKLELKRRVLEIGNKTGELLKPSEIVNHLIDNYLDDAVKDLISKEELKKKKAM</sequence>
<proteinExistence type="predicted"/>
<protein>
    <recommendedName>
        <fullName evidence="3">RstR</fullName>
    </recommendedName>
</protein>
<dbReference type="EMBL" id="CP000800">
    <property type="protein sequence ID" value="ABV19165.1"/>
    <property type="molecule type" value="Genomic_DNA"/>
</dbReference>
<evidence type="ECO:0008006" key="3">
    <source>
        <dbReference type="Google" id="ProtNLM"/>
    </source>
</evidence>
<evidence type="ECO:0000313" key="2">
    <source>
        <dbReference type="Proteomes" id="UP000001122"/>
    </source>
</evidence>